<organism evidence="1">
    <name type="scientific">marine sediment metagenome</name>
    <dbReference type="NCBI Taxonomy" id="412755"/>
    <lineage>
        <taxon>unclassified sequences</taxon>
        <taxon>metagenomes</taxon>
        <taxon>ecological metagenomes</taxon>
    </lineage>
</organism>
<protein>
    <submittedName>
        <fullName evidence="1">Uncharacterized protein</fullName>
    </submittedName>
</protein>
<comment type="caution">
    <text evidence="1">The sequence shown here is derived from an EMBL/GenBank/DDBJ whole genome shotgun (WGS) entry which is preliminary data.</text>
</comment>
<name>X1MTB8_9ZZZZ</name>
<reference evidence="1" key="1">
    <citation type="journal article" date="2014" name="Front. Microbiol.">
        <title>High frequency of phylogenetically diverse reductive dehalogenase-homologous genes in deep subseafloor sedimentary metagenomes.</title>
        <authorList>
            <person name="Kawai M."/>
            <person name="Futagami T."/>
            <person name="Toyoda A."/>
            <person name="Takaki Y."/>
            <person name="Nishi S."/>
            <person name="Hori S."/>
            <person name="Arai W."/>
            <person name="Tsubouchi T."/>
            <person name="Morono Y."/>
            <person name="Uchiyama I."/>
            <person name="Ito T."/>
            <person name="Fujiyama A."/>
            <person name="Inagaki F."/>
            <person name="Takami H."/>
        </authorList>
    </citation>
    <scope>NUCLEOTIDE SEQUENCE</scope>
    <source>
        <strain evidence="1">Expedition CK06-06</strain>
    </source>
</reference>
<proteinExistence type="predicted"/>
<sequence>MIYQCLKQKDMVRQQSRSSGLINKNIEYAGLLQMPQNSFFQQPPQILYLGGLPFSDKKQ</sequence>
<accession>X1MTB8</accession>
<gene>
    <name evidence="1" type="ORF">S06H3_14191</name>
</gene>
<dbReference type="AlphaFoldDB" id="X1MTB8"/>
<dbReference type="EMBL" id="BARV01006935">
    <property type="protein sequence ID" value="GAI17945.1"/>
    <property type="molecule type" value="Genomic_DNA"/>
</dbReference>
<evidence type="ECO:0000313" key="1">
    <source>
        <dbReference type="EMBL" id="GAI17945.1"/>
    </source>
</evidence>